<gene>
    <name evidence="1" type="ORF">IWT140_00560</name>
</gene>
<dbReference type="RefSeq" id="WP_089087944.1">
    <property type="nucleotide sequence ID" value="NZ_BCMH01000002.1"/>
</dbReference>
<evidence type="ECO:0000313" key="1">
    <source>
        <dbReference type="EMBL" id="GAX02962.1"/>
    </source>
</evidence>
<dbReference type="AlphaFoldDB" id="A0A1Z5IN18"/>
<reference evidence="1 2" key="1">
    <citation type="submission" date="2015-11" db="EMBL/GenBank/DDBJ databases">
        <title>Draft genome sequences of new species of the genus Lactobacillus isolated from orchardgrass silage.</title>
        <authorList>
            <person name="Tohno M."/>
            <person name="Tanizawa Y."/>
            <person name="Arita M."/>
        </authorList>
    </citation>
    <scope>NUCLEOTIDE SEQUENCE [LARGE SCALE GENOMIC DNA]</scope>
    <source>
        <strain evidence="1 2">IWT140</strain>
    </source>
</reference>
<evidence type="ECO:0000313" key="2">
    <source>
        <dbReference type="Proteomes" id="UP000198430"/>
    </source>
</evidence>
<name>A0A1Z5IN18_9LACO</name>
<dbReference type="EMBL" id="BCMH01000002">
    <property type="protein sequence ID" value="GAX02962.1"/>
    <property type="molecule type" value="Genomic_DNA"/>
</dbReference>
<proteinExistence type="predicted"/>
<keyword evidence="2" id="KW-1185">Reference proteome</keyword>
<sequence length="64" mass="7478">MNFFSVGPKGDTDYLSRHDFVAALNRDLNPPDFDFSQLPTPKDKEEYQQLLGFIQKQILPRLKH</sequence>
<protein>
    <submittedName>
        <fullName evidence="1">Uncharacterized protein</fullName>
    </submittedName>
</protein>
<dbReference type="Proteomes" id="UP000198430">
    <property type="component" value="Unassembled WGS sequence"/>
</dbReference>
<comment type="caution">
    <text evidence="1">The sequence shown here is derived from an EMBL/GenBank/DDBJ whole genome shotgun (WGS) entry which is preliminary data.</text>
</comment>
<accession>A0A1Z5IN18</accession>
<organism evidence="1 2">
    <name type="scientific">Secundilactobacillus pentosiphilus</name>
    <dbReference type="NCBI Taxonomy" id="1714682"/>
    <lineage>
        <taxon>Bacteria</taxon>
        <taxon>Bacillati</taxon>
        <taxon>Bacillota</taxon>
        <taxon>Bacilli</taxon>
        <taxon>Lactobacillales</taxon>
        <taxon>Lactobacillaceae</taxon>
        <taxon>Secundilactobacillus</taxon>
    </lineage>
</organism>